<dbReference type="InterPro" id="IPR036388">
    <property type="entry name" value="WH-like_DNA-bd_sf"/>
</dbReference>
<sequence>MTRAMVLGLLLKSGPMSGYEIQQKMISAKTDKWAYVQPASIYHALKKLDQEGFVALETLEQTGNRSKAIYSITAEGKQELKRLLVNAFQNSSVLFPTDLYTALTFMDEAELDDIILALEKQQVAIQKVYEDLKADQEEKAKFMEMPQNVLYIFQNIYDQCELQLSFISKLKEDFLAQRQNASPINSV</sequence>
<evidence type="ECO:0000313" key="2">
    <source>
        <dbReference type="EMBL" id="AWX56472.1"/>
    </source>
</evidence>
<dbReference type="AlphaFoldDB" id="A0A2Z4MIY5"/>
<protein>
    <submittedName>
        <fullName evidence="2">PadR family transcriptional regulator</fullName>
    </submittedName>
</protein>
<dbReference type="Pfam" id="PF03551">
    <property type="entry name" value="PadR"/>
    <property type="match status" value="1"/>
</dbReference>
<dbReference type="InterPro" id="IPR052509">
    <property type="entry name" value="Metal_resp_DNA-bind_regulator"/>
</dbReference>
<dbReference type="PANTHER" id="PTHR33169">
    <property type="entry name" value="PADR-FAMILY TRANSCRIPTIONAL REGULATOR"/>
    <property type="match status" value="1"/>
</dbReference>
<dbReference type="InterPro" id="IPR036390">
    <property type="entry name" value="WH_DNA-bd_sf"/>
</dbReference>
<evidence type="ECO:0000259" key="1">
    <source>
        <dbReference type="Pfam" id="PF03551"/>
    </source>
</evidence>
<accession>A0A2Z4MIY5</accession>
<organism evidence="2 3">
    <name type="scientific">Brevibacillus brevis</name>
    <name type="common">Bacillus brevis</name>
    <dbReference type="NCBI Taxonomy" id="1393"/>
    <lineage>
        <taxon>Bacteria</taxon>
        <taxon>Bacillati</taxon>
        <taxon>Bacillota</taxon>
        <taxon>Bacilli</taxon>
        <taxon>Bacillales</taxon>
        <taxon>Paenibacillaceae</taxon>
        <taxon>Brevibacillus</taxon>
    </lineage>
</organism>
<dbReference type="EMBL" id="CP030117">
    <property type="protein sequence ID" value="AWX56472.1"/>
    <property type="molecule type" value="Genomic_DNA"/>
</dbReference>
<evidence type="ECO:0000313" key="3">
    <source>
        <dbReference type="Proteomes" id="UP000036061"/>
    </source>
</evidence>
<dbReference type="RefSeq" id="WP_048033146.1">
    <property type="nucleotide sequence ID" value="NZ_CP030117.1"/>
</dbReference>
<name>A0A2Z4MIY5_BREBE</name>
<dbReference type="Gene3D" id="1.10.10.10">
    <property type="entry name" value="Winged helix-like DNA-binding domain superfamily/Winged helix DNA-binding domain"/>
    <property type="match status" value="1"/>
</dbReference>
<proteinExistence type="predicted"/>
<feature type="domain" description="Transcription regulator PadR N-terminal" evidence="1">
    <location>
        <begin position="6"/>
        <end position="81"/>
    </location>
</feature>
<dbReference type="PANTHER" id="PTHR33169:SF14">
    <property type="entry name" value="TRANSCRIPTIONAL REGULATOR RV3488"/>
    <property type="match status" value="1"/>
</dbReference>
<gene>
    <name evidence="2" type="ORF">AB432_016150</name>
</gene>
<dbReference type="Proteomes" id="UP000036061">
    <property type="component" value="Chromosome"/>
</dbReference>
<reference evidence="2 3" key="1">
    <citation type="journal article" date="2015" name="Genome Announc.">
        <title>Draft Genome Sequence of Brevibacillus brevis DZQ7, a Plant Growth-Promoting Rhizobacterium with Broad-Spectrum Antimicrobial Activity.</title>
        <authorList>
            <person name="Hou Q."/>
            <person name="Wang C."/>
            <person name="Hou X."/>
            <person name="Xia Z."/>
            <person name="Ye J."/>
            <person name="Liu K."/>
            <person name="Liu H."/>
            <person name="Wang J."/>
            <person name="Guo H."/>
            <person name="Yu X."/>
            <person name="Yang Y."/>
            <person name="Du B."/>
            <person name="Ding Y."/>
        </authorList>
    </citation>
    <scope>NUCLEOTIDE SEQUENCE [LARGE SCALE GENOMIC DNA]</scope>
    <source>
        <strain evidence="2 3">DZQ7</strain>
    </source>
</reference>
<dbReference type="InterPro" id="IPR005149">
    <property type="entry name" value="Tscrpt_reg_PadR_N"/>
</dbReference>
<dbReference type="SUPFAM" id="SSF46785">
    <property type="entry name" value="Winged helix' DNA-binding domain"/>
    <property type="match status" value="1"/>
</dbReference>